<name>A0AAN9RAT5_PHACN</name>
<dbReference type="Proteomes" id="UP001374584">
    <property type="component" value="Unassembled WGS sequence"/>
</dbReference>
<feature type="repeat" description="PPR" evidence="5">
    <location>
        <begin position="334"/>
        <end position="368"/>
    </location>
</feature>
<dbReference type="GO" id="GO:0006412">
    <property type="term" value="P:translation"/>
    <property type="evidence" value="ECO:0007669"/>
    <property type="project" value="InterPro"/>
</dbReference>
<comment type="caution">
    <text evidence="6">The sequence shown here is derived from an EMBL/GenBank/DDBJ whole genome shotgun (WGS) entry which is preliminary data.</text>
</comment>
<organism evidence="6 7">
    <name type="scientific">Phaseolus coccineus</name>
    <name type="common">Scarlet runner bean</name>
    <name type="synonym">Phaseolus multiflorus</name>
    <dbReference type="NCBI Taxonomy" id="3886"/>
    <lineage>
        <taxon>Eukaryota</taxon>
        <taxon>Viridiplantae</taxon>
        <taxon>Streptophyta</taxon>
        <taxon>Embryophyta</taxon>
        <taxon>Tracheophyta</taxon>
        <taxon>Spermatophyta</taxon>
        <taxon>Magnoliopsida</taxon>
        <taxon>eudicotyledons</taxon>
        <taxon>Gunneridae</taxon>
        <taxon>Pentapetalae</taxon>
        <taxon>rosids</taxon>
        <taxon>fabids</taxon>
        <taxon>Fabales</taxon>
        <taxon>Fabaceae</taxon>
        <taxon>Papilionoideae</taxon>
        <taxon>50 kb inversion clade</taxon>
        <taxon>NPAAA clade</taxon>
        <taxon>indigoferoid/millettioid clade</taxon>
        <taxon>Phaseoleae</taxon>
        <taxon>Phaseolus</taxon>
    </lineage>
</organism>
<dbReference type="PANTHER" id="PTHR47003">
    <property type="entry name" value="OS01G0970900 PROTEIN"/>
    <property type="match status" value="1"/>
</dbReference>
<keyword evidence="2" id="KW-0677">Repeat</keyword>
<dbReference type="Gene3D" id="1.25.40.10">
    <property type="entry name" value="Tetratricopeptide repeat domain"/>
    <property type="match status" value="3"/>
</dbReference>
<dbReference type="InterPro" id="IPR011332">
    <property type="entry name" value="Ribosomal_zn-bd"/>
</dbReference>
<dbReference type="NCBIfam" id="TIGR00756">
    <property type="entry name" value="PPR"/>
    <property type="match status" value="5"/>
</dbReference>
<comment type="similarity">
    <text evidence="1">Belongs to the bacterial ribosomal protein bL32 family.</text>
</comment>
<dbReference type="GO" id="GO:0003735">
    <property type="term" value="F:structural constituent of ribosome"/>
    <property type="evidence" value="ECO:0007669"/>
    <property type="project" value="InterPro"/>
</dbReference>
<dbReference type="GO" id="GO:0015934">
    <property type="term" value="C:large ribosomal subunit"/>
    <property type="evidence" value="ECO:0007669"/>
    <property type="project" value="InterPro"/>
</dbReference>
<proteinExistence type="inferred from homology"/>
<evidence type="ECO:0000256" key="3">
    <source>
        <dbReference type="ARBA" id="ARBA00022980"/>
    </source>
</evidence>
<dbReference type="PROSITE" id="PS51375">
    <property type="entry name" value="PPR"/>
    <property type="match status" value="5"/>
</dbReference>
<dbReference type="Pfam" id="PF13041">
    <property type="entry name" value="PPR_2"/>
    <property type="match status" value="2"/>
</dbReference>
<dbReference type="EMBL" id="JAYMYR010000004">
    <property type="protein sequence ID" value="KAK7368795.1"/>
    <property type="molecule type" value="Genomic_DNA"/>
</dbReference>
<evidence type="ECO:0000313" key="7">
    <source>
        <dbReference type="Proteomes" id="UP001374584"/>
    </source>
</evidence>
<feature type="repeat" description="PPR" evidence="5">
    <location>
        <begin position="438"/>
        <end position="472"/>
    </location>
</feature>
<dbReference type="Pfam" id="PF01783">
    <property type="entry name" value="Ribosomal_L32p"/>
    <property type="match status" value="1"/>
</dbReference>
<dbReference type="AlphaFoldDB" id="A0AAN9RAT5"/>
<evidence type="ECO:0000313" key="6">
    <source>
        <dbReference type="EMBL" id="KAK7368795.1"/>
    </source>
</evidence>
<evidence type="ECO:0000256" key="2">
    <source>
        <dbReference type="ARBA" id="ARBA00022737"/>
    </source>
</evidence>
<evidence type="ECO:0000256" key="4">
    <source>
        <dbReference type="ARBA" id="ARBA00023274"/>
    </source>
</evidence>
<dbReference type="SUPFAM" id="SSF57829">
    <property type="entry name" value="Zn-binding ribosomal proteins"/>
    <property type="match status" value="1"/>
</dbReference>
<dbReference type="InterPro" id="IPR011990">
    <property type="entry name" value="TPR-like_helical_dom_sf"/>
</dbReference>
<accession>A0AAN9RAT5</accession>
<dbReference type="GO" id="GO:0008380">
    <property type="term" value="P:RNA splicing"/>
    <property type="evidence" value="ECO:0007669"/>
    <property type="project" value="InterPro"/>
</dbReference>
<keyword evidence="7" id="KW-1185">Reference proteome</keyword>
<dbReference type="Pfam" id="PF13812">
    <property type="entry name" value="PPR_3"/>
    <property type="match status" value="1"/>
</dbReference>
<dbReference type="NCBIfam" id="TIGR01031">
    <property type="entry name" value="rpmF_bact"/>
    <property type="match status" value="1"/>
</dbReference>
<evidence type="ECO:0000256" key="5">
    <source>
        <dbReference type="PROSITE-ProRule" id="PRU00708"/>
    </source>
</evidence>
<keyword evidence="4" id="KW-0687">Ribonucleoprotein</keyword>
<feature type="repeat" description="PPR" evidence="5">
    <location>
        <begin position="299"/>
        <end position="333"/>
    </location>
</feature>
<dbReference type="InterPro" id="IPR044578">
    <property type="entry name" value="BIR6-like"/>
</dbReference>
<gene>
    <name evidence="6" type="ORF">VNO80_10825</name>
</gene>
<feature type="repeat" description="PPR" evidence="5">
    <location>
        <begin position="473"/>
        <end position="507"/>
    </location>
</feature>
<feature type="repeat" description="PPR" evidence="5">
    <location>
        <begin position="508"/>
        <end position="542"/>
    </location>
</feature>
<dbReference type="InterPro" id="IPR002885">
    <property type="entry name" value="PPR_rpt"/>
</dbReference>
<dbReference type="Pfam" id="PF01535">
    <property type="entry name" value="PPR"/>
    <property type="match status" value="1"/>
</dbReference>
<reference evidence="6 7" key="1">
    <citation type="submission" date="2024-01" db="EMBL/GenBank/DDBJ databases">
        <title>The genomes of 5 underutilized Papilionoideae crops provide insights into root nodulation and disease resistanc.</title>
        <authorList>
            <person name="Jiang F."/>
        </authorList>
    </citation>
    <scope>NUCLEOTIDE SEQUENCE [LARGE SCALE GENOMIC DNA]</scope>
    <source>
        <strain evidence="6">JINMINGXINNONG_FW02</strain>
        <tissue evidence="6">Leaves</tissue>
    </source>
</reference>
<keyword evidence="3" id="KW-0689">Ribosomal protein</keyword>
<evidence type="ECO:0000256" key="1">
    <source>
        <dbReference type="ARBA" id="ARBA00008560"/>
    </source>
</evidence>
<protein>
    <submittedName>
        <fullName evidence="6">Uncharacterized protein</fullName>
    </submittedName>
</protein>
<sequence>MAARLAIVRGTGGKGKSGSVLGFSRLIQSVPQSSALSRSIDFGVQSPQPVLPEFSSPSFSFGGSMELMGVPKRKVSPHRKGIRNGPKALKPIPVIVLCKSCGRVRLPHFFCCGGKPNQGNTGEQKATANAMLQNYAKLIFTKTLLLNFHSIPKTLTTAASARDQYFAVIHHVSNIVRRDFYLERTLNKLRIHVTPELVFRVLRACSTAPTPSLRFFNWARSHPSYTPTSLEFEQIVTTLARANNYQTMWSLIRQVTLHHRLSLSPAAVATLIDAYGHHRHIDQAVEVFNKAGILNCPQTLPLYNALLKSLCHNRLFHGAYALLRRMLRKGVHPDKTTYAVLVNAWCSSGKLREAKLFLREMSDKGFNPPLRGRDLLVEGLLNAGYVESAKGMVRKMIKEGIVPDVETFNAVVETVCKEEVQFCVDLYHEVCALGMVPDVNTYKILIPAVSKSDFIDEAFRLLNNFVEDGNRPFPSLYAPVIKALCRRGQFDDAFCFFGDMKAKAHPPNRPLYTMLITMCGRAGKFVEAANYLFEMTEMGLVPISRCFDVVTDGLKNSGKHDLASRVQQLEVSIRGV</sequence>
<dbReference type="PANTHER" id="PTHR47003:SF9">
    <property type="entry name" value="PENTACOTRIPEPTIDE-REPEAT REGION OF PRORP DOMAIN-CONTAINING PROTEIN"/>
    <property type="match status" value="1"/>
</dbReference>
<dbReference type="InterPro" id="IPR002677">
    <property type="entry name" value="Ribosomal_bL32"/>
</dbReference>